<reference evidence="3" key="1">
    <citation type="journal article" date="2021" name="Proc. Natl. Acad. Sci. U.S.A.">
        <title>A Catalog of Tens of Thousands of Viruses from Human Metagenomes Reveals Hidden Associations with Chronic Diseases.</title>
        <authorList>
            <person name="Tisza M.J."/>
            <person name="Buck C.B."/>
        </authorList>
    </citation>
    <scope>NUCLEOTIDE SEQUENCE</scope>
    <source>
        <strain evidence="3">CtzyE57</strain>
    </source>
</reference>
<name>A0A8S5SGL7_9CAUD</name>
<dbReference type="Gene3D" id="1.10.260.40">
    <property type="entry name" value="lambda repressor-like DNA-binding domains"/>
    <property type="match status" value="4"/>
</dbReference>
<dbReference type="PANTHER" id="PTHR46558:SF4">
    <property type="entry name" value="DNA-BIDING PHAGE PROTEIN"/>
    <property type="match status" value="1"/>
</dbReference>
<feature type="domain" description="HTH cro/C1-type" evidence="2">
    <location>
        <begin position="170"/>
        <end position="226"/>
    </location>
</feature>
<dbReference type="SMART" id="SM00530">
    <property type="entry name" value="HTH_XRE"/>
    <property type="match status" value="4"/>
</dbReference>
<feature type="domain" description="HTH cro/C1-type" evidence="2">
    <location>
        <begin position="18"/>
        <end position="72"/>
    </location>
</feature>
<dbReference type="PROSITE" id="PS50943">
    <property type="entry name" value="HTH_CROC1"/>
    <property type="match status" value="4"/>
</dbReference>
<dbReference type="InterPro" id="IPR010982">
    <property type="entry name" value="Lambda_DNA-bd_dom_sf"/>
</dbReference>
<keyword evidence="1" id="KW-0238">DNA-binding</keyword>
<proteinExistence type="predicted"/>
<dbReference type="Pfam" id="PF01381">
    <property type="entry name" value="HTH_3"/>
    <property type="match status" value="3"/>
</dbReference>
<dbReference type="PANTHER" id="PTHR46558">
    <property type="entry name" value="TRACRIPTIONAL REGULATORY PROTEIN-RELATED-RELATED"/>
    <property type="match status" value="1"/>
</dbReference>
<evidence type="ECO:0000313" key="3">
    <source>
        <dbReference type="EMBL" id="DAF50064.1"/>
    </source>
</evidence>
<sequence length="316" mass="35447">MKSEYSHMYYVKLAPGVLRKLREQKGWTKQTLAQQVGVAPATIGNWERGKHACRERYIKALAQALGYTVDELTDGAQVITKARHISETTSQPLPKANAIDQHRKACGLTVKELAQRMHVSVNTINLWENGKVMPSAQKVLLLAQTLGCTVSDLKIPGTFDFDFTNFAYNLQRLRCERGLSRAELSLELLGTTRTCGLGHLERGQYYPSFAQITRAMQVLSCTLDDLQRNPEPGLPAAQKWVKSRSIAHSNLRQKRRAVGLSQKKLAQALGMRTNYISMWETGTAYPNAVSMQKLCDFFHCSPDDLFITPSKSEEKS</sequence>
<dbReference type="CDD" id="cd00093">
    <property type="entry name" value="HTH_XRE"/>
    <property type="match status" value="4"/>
</dbReference>
<dbReference type="InterPro" id="IPR001387">
    <property type="entry name" value="Cro/C1-type_HTH"/>
</dbReference>
<evidence type="ECO:0000256" key="1">
    <source>
        <dbReference type="ARBA" id="ARBA00023125"/>
    </source>
</evidence>
<feature type="domain" description="HTH cro/C1-type" evidence="2">
    <location>
        <begin position="251"/>
        <end position="305"/>
    </location>
</feature>
<evidence type="ECO:0000259" key="2">
    <source>
        <dbReference type="PROSITE" id="PS50943"/>
    </source>
</evidence>
<accession>A0A8S5SGL7</accession>
<dbReference type="GO" id="GO:0003677">
    <property type="term" value="F:DNA binding"/>
    <property type="evidence" value="ECO:0007669"/>
    <property type="project" value="UniProtKB-KW"/>
</dbReference>
<feature type="domain" description="HTH cro/C1-type" evidence="2">
    <location>
        <begin position="99"/>
        <end position="153"/>
    </location>
</feature>
<protein>
    <submittedName>
        <fullName evidence="3">Repressor protein CI</fullName>
    </submittedName>
</protein>
<dbReference type="SUPFAM" id="SSF47413">
    <property type="entry name" value="lambda repressor-like DNA-binding domains"/>
    <property type="match status" value="4"/>
</dbReference>
<organism evidence="3">
    <name type="scientific">Siphoviridae sp. ctzyE57</name>
    <dbReference type="NCBI Taxonomy" id="2827982"/>
    <lineage>
        <taxon>Viruses</taxon>
        <taxon>Duplodnaviria</taxon>
        <taxon>Heunggongvirae</taxon>
        <taxon>Uroviricota</taxon>
        <taxon>Caudoviricetes</taxon>
    </lineage>
</organism>
<dbReference type="EMBL" id="BK032592">
    <property type="protein sequence ID" value="DAF50064.1"/>
    <property type="molecule type" value="Genomic_DNA"/>
</dbReference>